<evidence type="ECO:0000259" key="2">
    <source>
        <dbReference type="Pfam" id="PF13808"/>
    </source>
</evidence>
<dbReference type="EMBL" id="JAUSQU010000001">
    <property type="protein sequence ID" value="MDP9841928.1"/>
    <property type="molecule type" value="Genomic_DNA"/>
</dbReference>
<proteinExistence type="predicted"/>
<evidence type="ECO:0000259" key="1">
    <source>
        <dbReference type="Pfam" id="PF01609"/>
    </source>
</evidence>
<keyword evidence="7" id="KW-1185">Reference proteome</keyword>
<gene>
    <name evidence="3" type="ORF">J2853_001139</name>
    <name evidence="4" type="ORF">J2853_001465</name>
    <name evidence="5" type="ORF">J2853_003160</name>
    <name evidence="6" type="ORF">J2853_006773</name>
</gene>
<feature type="domain" description="Transposase IS4-like" evidence="1">
    <location>
        <begin position="125"/>
        <end position="354"/>
    </location>
</feature>
<evidence type="ECO:0000313" key="6">
    <source>
        <dbReference type="EMBL" id="MDP9847562.1"/>
    </source>
</evidence>
<sequence>MPVVVAEYASLLDQLRQVPDPRDRRGIRHALASVLAVAAAAVLAGARSFTAIGEWIADAPVQVQAILEVRRDPVIGAHRPPHEATIRRLLEVVDADMLDAILTGWLTARLQIHAESAPTSGRGRQRQAIAVDGKALRGARLAEHSTVHLLAAFDHNSGLVLAQTDVDGKTNEITRFQPLLEGLDLDGCVLTADALHTQRDHATFLVTKKNAHYILIVKKNQPSLHTQLKRLLWKRVPIADRRRDRGHGREERRTLKVLTVKAGLLFPHAVQAMQIKRQVRDLKQGKWRTVTVYAITSLPTWQASPADLAAWIRGHWSIENRLHYVRDVTYGEDHSQARTGNAPRNMAALRNLAIGVLRLTGATNLAQAIRHLSRDATRPLALLGLT</sequence>
<evidence type="ECO:0000313" key="5">
    <source>
        <dbReference type="EMBL" id="MDP9843949.1"/>
    </source>
</evidence>
<organism evidence="3 7">
    <name type="scientific">Streptosporangium lutulentum</name>
    <dbReference type="NCBI Taxonomy" id="1461250"/>
    <lineage>
        <taxon>Bacteria</taxon>
        <taxon>Bacillati</taxon>
        <taxon>Actinomycetota</taxon>
        <taxon>Actinomycetes</taxon>
        <taxon>Streptosporangiales</taxon>
        <taxon>Streptosporangiaceae</taxon>
        <taxon>Streptosporangium</taxon>
    </lineage>
</organism>
<evidence type="ECO:0000313" key="3">
    <source>
        <dbReference type="EMBL" id="MDP9841928.1"/>
    </source>
</evidence>
<feature type="domain" description="H repeat-associated protein N-terminal" evidence="2">
    <location>
        <begin position="13"/>
        <end position="106"/>
    </location>
</feature>
<evidence type="ECO:0000313" key="4">
    <source>
        <dbReference type="EMBL" id="MDP9842254.1"/>
    </source>
</evidence>
<dbReference type="InterPro" id="IPR032806">
    <property type="entry name" value="YbfD_N"/>
</dbReference>
<evidence type="ECO:0000313" key="7">
    <source>
        <dbReference type="Proteomes" id="UP001225356"/>
    </source>
</evidence>
<dbReference type="Proteomes" id="UP001225356">
    <property type="component" value="Unassembled WGS sequence"/>
</dbReference>
<dbReference type="RefSeq" id="WP_307555645.1">
    <property type="nucleotide sequence ID" value="NZ_JAUSQU010000001.1"/>
</dbReference>
<dbReference type="InterPro" id="IPR002559">
    <property type="entry name" value="Transposase_11"/>
</dbReference>
<protein>
    <submittedName>
        <fullName evidence="3">Transposase YbfD/YdcC</fullName>
    </submittedName>
</protein>
<reference evidence="3 7" key="1">
    <citation type="submission" date="2023-07" db="EMBL/GenBank/DDBJ databases">
        <title>Sequencing the genomes of 1000 actinobacteria strains.</title>
        <authorList>
            <person name="Klenk H.-P."/>
        </authorList>
    </citation>
    <scope>NUCLEOTIDE SEQUENCE [LARGE SCALE GENOMIC DNA]</scope>
    <source>
        <strain evidence="3 7">DSM 46740</strain>
    </source>
</reference>
<dbReference type="EMBL" id="JAUSQU010000001">
    <property type="protein sequence ID" value="MDP9847562.1"/>
    <property type="molecule type" value="Genomic_DNA"/>
</dbReference>
<dbReference type="Pfam" id="PF01609">
    <property type="entry name" value="DDE_Tnp_1"/>
    <property type="match status" value="1"/>
</dbReference>
<comment type="caution">
    <text evidence="3">The sequence shown here is derived from an EMBL/GenBank/DDBJ whole genome shotgun (WGS) entry which is preliminary data.</text>
</comment>
<dbReference type="Pfam" id="PF13808">
    <property type="entry name" value="DDE_Tnp_1_assoc"/>
    <property type="match status" value="1"/>
</dbReference>
<dbReference type="PANTHER" id="PTHR30298:SF0">
    <property type="entry name" value="PROTEIN YBFL-RELATED"/>
    <property type="match status" value="1"/>
</dbReference>
<dbReference type="InterPro" id="IPR051698">
    <property type="entry name" value="Transposase_11-like"/>
</dbReference>
<dbReference type="PANTHER" id="PTHR30298">
    <property type="entry name" value="H REPEAT-ASSOCIATED PREDICTED TRANSPOSASE"/>
    <property type="match status" value="1"/>
</dbReference>
<dbReference type="NCBIfam" id="NF033564">
    <property type="entry name" value="transpos_ISAs1"/>
    <property type="match status" value="1"/>
</dbReference>
<name>A0ABT9Q5B6_9ACTN</name>
<dbReference type="InterPro" id="IPR047647">
    <property type="entry name" value="ISAs1_transpos"/>
</dbReference>
<accession>A0ABT9Q5B6</accession>
<dbReference type="EMBL" id="JAUSQU010000001">
    <property type="protein sequence ID" value="MDP9843949.1"/>
    <property type="molecule type" value="Genomic_DNA"/>
</dbReference>
<dbReference type="EMBL" id="JAUSQU010000001">
    <property type="protein sequence ID" value="MDP9842254.1"/>
    <property type="molecule type" value="Genomic_DNA"/>
</dbReference>